<feature type="region of interest" description="Disordered" evidence="1">
    <location>
        <begin position="339"/>
        <end position="451"/>
    </location>
</feature>
<dbReference type="OrthoDB" id="10369537at2759"/>
<dbReference type="AlphaFoldDB" id="A0A2J6T7W8"/>
<dbReference type="RefSeq" id="XP_024736016.1">
    <property type="nucleotide sequence ID" value="XM_024872730.1"/>
</dbReference>
<feature type="compositionally biased region" description="Polar residues" evidence="1">
    <location>
        <begin position="51"/>
        <end position="61"/>
    </location>
</feature>
<dbReference type="EMBL" id="KZ613817">
    <property type="protein sequence ID" value="PMD59112.1"/>
    <property type="molecule type" value="Genomic_DNA"/>
</dbReference>
<dbReference type="InParanoid" id="A0A2J6T7W8"/>
<feature type="compositionally biased region" description="Pro residues" evidence="1">
    <location>
        <begin position="517"/>
        <end position="530"/>
    </location>
</feature>
<proteinExistence type="predicted"/>
<feature type="compositionally biased region" description="Polar residues" evidence="1">
    <location>
        <begin position="261"/>
        <end position="271"/>
    </location>
</feature>
<reference evidence="2 3" key="1">
    <citation type="submission" date="2016-04" db="EMBL/GenBank/DDBJ databases">
        <title>A degradative enzymes factory behind the ericoid mycorrhizal symbiosis.</title>
        <authorList>
            <consortium name="DOE Joint Genome Institute"/>
            <person name="Martino E."/>
            <person name="Morin E."/>
            <person name="Grelet G."/>
            <person name="Kuo A."/>
            <person name="Kohler A."/>
            <person name="Daghino S."/>
            <person name="Barry K."/>
            <person name="Choi C."/>
            <person name="Cichocki N."/>
            <person name="Clum A."/>
            <person name="Copeland A."/>
            <person name="Hainaut M."/>
            <person name="Haridas S."/>
            <person name="Labutti K."/>
            <person name="Lindquist E."/>
            <person name="Lipzen A."/>
            <person name="Khouja H.-R."/>
            <person name="Murat C."/>
            <person name="Ohm R."/>
            <person name="Olson A."/>
            <person name="Spatafora J."/>
            <person name="Veneault-Fourrey C."/>
            <person name="Henrissat B."/>
            <person name="Grigoriev I."/>
            <person name="Martin F."/>
            <person name="Perotto S."/>
        </authorList>
    </citation>
    <scope>NUCLEOTIDE SEQUENCE [LARGE SCALE GENOMIC DNA]</scope>
    <source>
        <strain evidence="2 3">E</strain>
    </source>
</reference>
<keyword evidence="3" id="KW-1185">Reference proteome</keyword>
<feature type="compositionally biased region" description="Basic and acidic residues" evidence="1">
    <location>
        <begin position="399"/>
        <end position="410"/>
    </location>
</feature>
<name>A0A2J6T7W8_9HELO</name>
<evidence type="ECO:0000313" key="2">
    <source>
        <dbReference type="EMBL" id="PMD59112.1"/>
    </source>
</evidence>
<dbReference type="GeneID" id="36580810"/>
<feature type="region of interest" description="Disordered" evidence="1">
    <location>
        <begin position="616"/>
        <end position="645"/>
    </location>
</feature>
<sequence length="645" mass="69347">MGPIQHPQTPGYLAAATSIASRSGRRGGIIQPPPGFQSFPARDNPGGFTDPSRNFPTRNSATNEMVSGEGMHGMQTNDLFETSPTGTGAFQFASGFRSHPPNAYGGSVMSHTTLSQNAWDPQFNRFSDASLLGIGTPPGLPDHQPYANGHFGTPTTPHYGNGQDALAANLNQQFGSAVDAPTDLLNGYQHNPHQPFGQLPIGQYTNGSSYNPPPHLQPHIPALDGGVRPIAPSHLNHSVAPADRDSTDEEALKDLMRVSSSEIYSPLSDPTSPKKDPAPYANQILSSTTPRRTPASAASRAVEDLNSREQSLPPTTMADHPAYGGDRVRLHVSLPHPQVAGESDFRSQTGRHPASQDSQKRPLTWAAIVAQSPPPSINGGGVQNLIGPSSTNAGRVSSKHAEASRSEKTPLDSAARASLPRPPPPSDTQERRVPGTAFPNQPPIDWDQPFTSLDQIPESLLRRLPSSERCRIEDTFTRRRGRVWIRPLTNAEQLARQHSEASNAGETPSSSTVPALLTPPDPTSDGPPWPTLSESNSMGEKGKSKRGPKPESKNETKPEPKPGPGPSSGYDSDPDAGPNFTPVHIVQISYNGVDWSTILNSFQLKITLHLTDLHHLRRKRTASPSSSRSTENPQMKKTRQVSTVQ</sequence>
<feature type="region of interest" description="Disordered" evidence="1">
    <location>
        <begin position="261"/>
        <end position="323"/>
    </location>
</feature>
<feature type="compositionally biased region" description="Polar residues" evidence="1">
    <location>
        <begin position="386"/>
        <end position="395"/>
    </location>
</feature>
<organism evidence="2 3">
    <name type="scientific">Hyaloscypha bicolor E</name>
    <dbReference type="NCBI Taxonomy" id="1095630"/>
    <lineage>
        <taxon>Eukaryota</taxon>
        <taxon>Fungi</taxon>
        <taxon>Dikarya</taxon>
        <taxon>Ascomycota</taxon>
        <taxon>Pezizomycotina</taxon>
        <taxon>Leotiomycetes</taxon>
        <taxon>Helotiales</taxon>
        <taxon>Hyaloscyphaceae</taxon>
        <taxon>Hyaloscypha</taxon>
        <taxon>Hyaloscypha bicolor</taxon>
    </lineage>
</organism>
<feature type="compositionally biased region" description="Basic and acidic residues" evidence="1">
    <location>
        <begin position="548"/>
        <end position="560"/>
    </location>
</feature>
<feature type="compositionally biased region" description="Low complexity" evidence="1">
    <location>
        <begin position="567"/>
        <end position="578"/>
    </location>
</feature>
<feature type="compositionally biased region" description="Low complexity" evidence="1">
    <location>
        <begin position="286"/>
        <end position="300"/>
    </location>
</feature>
<accession>A0A2J6T7W8</accession>
<feature type="region of interest" description="Disordered" evidence="1">
    <location>
        <begin position="23"/>
        <end position="61"/>
    </location>
</feature>
<feature type="compositionally biased region" description="Polar residues" evidence="1">
    <location>
        <begin position="622"/>
        <end position="645"/>
    </location>
</feature>
<feature type="compositionally biased region" description="Polar residues" evidence="1">
    <location>
        <begin position="500"/>
        <end position="513"/>
    </location>
</feature>
<feature type="region of interest" description="Disordered" evidence="1">
    <location>
        <begin position="495"/>
        <end position="578"/>
    </location>
</feature>
<dbReference type="Proteomes" id="UP000235371">
    <property type="component" value="Unassembled WGS sequence"/>
</dbReference>
<gene>
    <name evidence="2" type="ORF">K444DRAFT_424261</name>
</gene>
<evidence type="ECO:0000313" key="3">
    <source>
        <dbReference type="Proteomes" id="UP000235371"/>
    </source>
</evidence>
<evidence type="ECO:0000256" key="1">
    <source>
        <dbReference type="SAM" id="MobiDB-lite"/>
    </source>
</evidence>
<protein>
    <submittedName>
        <fullName evidence="2">Uncharacterized protein</fullName>
    </submittedName>
</protein>